<keyword evidence="5" id="KW-0808">Transferase</keyword>
<name>W4M1E5_9BACT</name>
<dbReference type="HOGENOM" id="CLU_1307924_0_0_7"/>
<organism evidence="8 9">
    <name type="scientific">Candidatus Entotheonella gemina</name>
    <dbReference type="NCBI Taxonomy" id="1429439"/>
    <lineage>
        <taxon>Bacteria</taxon>
        <taxon>Pseudomonadati</taxon>
        <taxon>Nitrospinota/Tectimicrobiota group</taxon>
        <taxon>Candidatus Tectimicrobiota</taxon>
        <taxon>Candidatus Entotheonellia</taxon>
        <taxon>Candidatus Entotheonellales</taxon>
        <taxon>Candidatus Entotheonellaceae</taxon>
        <taxon>Candidatus Entotheonella</taxon>
    </lineage>
</organism>
<evidence type="ECO:0000256" key="4">
    <source>
        <dbReference type="ARBA" id="ARBA00022603"/>
    </source>
</evidence>
<dbReference type="SUPFAM" id="SSF53335">
    <property type="entry name" value="S-adenosyl-L-methionine-dependent methyltransferases"/>
    <property type="match status" value="1"/>
</dbReference>
<comment type="caution">
    <text evidence="8">The sequence shown here is derived from an EMBL/GenBank/DDBJ whole genome shotgun (WGS) entry which is preliminary data.</text>
</comment>
<dbReference type="Pfam" id="PF02390">
    <property type="entry name" value="Methyltransf_4"/>
    <property type="match status" value="1"/>
</dbReference>
<dbReference type="EC" id="2.1.1.33" evidence="3"/>
<reference evidence="8 9" key="1">
    <citation type="journal article" date="2014" name="Nature">
        <title>An environmental bacterial taxon with a large and distinct metabolic repertoire.</title>
        <authorList>
            <person name="Wilson M.C."/>
            <person name="Mori T."/>
            <person name="Ruckert C."/>
            <person name="Uria A.R."/>
            <person name="Helf M.J."/>
            <person name="Takada K."/>
            <person name="Gernert C."/>
            <person name="Steffens U.A."/>
            <person name="Heycke N."/>
            <person name="Schmitt S."/>
            <person name="Rinke C."/>
            <person name="Helfrich E.J."/>
            <person name="Brachmann A.O."/>
            <person name="Gurgui C."/>
            <person name="Wakimoto T."/>
            <person name="Kracht M."/>
            <person name="Crusemann M."/>
            <person name="Hentschel U."/>
            <person name="Abe I."/>
            <person name="Matsunaga S."/>
            <person name="Kalinowski J."/>
            <person name="Takeyama H."/>
            <person name="Piel J."/>
        </authorList>
    </citation>
    <scope>NUCLEOTIDE SEQUENCE [LARGE SCALE GENOMIC DNA]</scope>
    <source>
        <strain evidence="9">TSY2</strain>
    </source>
</reference>
<dbReference type="Gene3D" id="3.40.50.150">
    <property type="entry name" value="Vaccinia Virus protein VP39"/>
    <property type="match status" value="1"/>
</dbReference>
<dbReference type="PROSITE" id="PS51625">
    <property type="entry name" value="SAM_MT_TRMB"/>
    <property type="match status" value="1"/>
</dbReference>
<dbReference type="InterPro" id="IPR003358">
    <property type="entry name" value="tRNA_(Gua-N-7)_MeTrfase_Trmb"/>
</dbReference>
<keyword evidence="9" id="KW-1185">Reference proteome</keyword>
<accession>W4M1E5</accession>
<sequence length="205" mass="24088">MSQVKLFKKRPFRSHHVPAPTNGIGFDYPRQPLDVEIGSGVGLHPIQYAKTHPHRYLVAIEQTREKFEKFQRRFANHHLPNLLPVHANAISWVSHCLHDHAVDNFFFFYPNPNPKGKDFNKRWYAMPFMAKVIACLKPNGYIHLATNAEFYAVEAKTNFERVWHLETLRFERIQAGDIVPRTHFEKKYLARAQTCFDMVFKKVKT</sequence>
<dbReference type="PANTHER" id="PTHR23417:SF14">
    <property type="entry name" value="PENTACOTRIPEPTIDE-REPEAT REGION OF PRORP DOMAIN-CONTAINING PROTEIN"/>
    <property type="match status" value="1"/>
</dbReference>
<protein>
    <recommendedName>
        <fullName evidence="3">tRNA (guanine(46)-N(7))-methyltransferase</fullName>
        <ecNumber evidence="3">2.1.1.33</ecNumber>
    </recommendedName>
</protein>
<evidence type="ECO:0000256" key="1">
    <source>
        <dbReference type="ARBA" id="ARBA00000142"/>
    </source>
</evidence>
<evidence type="ECO:0000313" key="9">
    <source>
        <dbReference type="Proteomes" id="UP000019140"/>
    </source>
</evidence>
<dbReference type="EMBL" id="AZHX01001342">
    <property type="protein sequence ID" value="ETX03953.1"/>
    <property type="molecule type" value="Genomic_DNA"/>
</dbReference>
<evidence type="ECO:0000256" key="7">
    <source>
        <dbReference type="ARBA" id="ARBA00022694"/>
    </source>
</evidence>
<dbReference type="InterPro" id="IPR029063">
    <property type="entry name" value="SAM-dependent_MTases_sf"/>
</dbReference>
<dbReference type="PANTHER" id="PTHR23417">
    <property type="entry name" value="3-DEOXY-D-MANNO-OCTULOSONIC-ACID TRANSFERASE/TRNA GUANINE-N 7 - -METHYLTRANSFERASE"/>
    <property type="match status" value="1"/>
</dbReference>
<keyword evidence="7" id="KW-0819">tRNA processing</keyword>
<evidence type="ECO:0000313" key="8">
    <source>
        <dbReference type="EMBL" id="ETX03953.1"/>
    </source>
</evidence>
<keyword evidence="4" id="KW-0489">Methyltransferase</keyword>
<dbReference type="AlphaFoldDB" id="W4M1E5"/>
<comment type="catalytic activity">
    <reaction evidence="1">
        <text>guanosine(46) in tRNA + S-adenosyl-L-methionine = N(7)-methylguanosine(46) in tRNA + S-adenosyl-L-homocysteine</text>
        <dbReference type="Rhea" id="RHEA:42708"/>
        <dbReference type="Rhea" id="RHEA-COMP:10188"/>
        <dbReference type="Rhea" id="RHEA-COMP:10189"/>
        <dbReference type="ChEBI" id="CHEBI:57856"/>
        <dbReference type="ChEBI" id="CHEBI:59789"/>
        <dbReference type="ChEBI" id="CHEBI:74269"/>
        <dbReference type="ChEBI" id="CHEBI:74480"/>
        <dbReference type="EC" id="2.1.1.33"/>
    </reaction>
</comment>
<evidence type="ECO:0000256" key="3">
    <source>
        <dbReference type="ARBA" id="ARBA00011977"/>
    </source>
</evidence>
<proteinExistence type="predicted"/>
<dbReference type="Proteomes" id="UP000019140">
    <property type="component" value="Unassembled WGS sequence"/>
</dbReference>
<gene>
    <name evidence="8" type="ORF">ETSY2_31585</name>
</gene>
<dbReference type="GO" id="GO:0043527">
    <property type="term" value="C:tRNA methyltransferase complex"/>
    <property type="evidence" value="ECO:0007669"/>
    <property type="project" value="TreeGrafter"/>
</dbReference>
<evidence type="ECO:0000256" key="2">
    <source>
        <dbReference type="ARBA" id="ARBA00003015"/>
    </source>
</evidence>
<evidence type="ECO:0000256" key="5">
    <source>
        <dbReference type="ARBA" id="ARBA00022679"/>
    </source>
</evidence>
<evidence type="ECO:0000256" key="6">
    <source>
        <dbReference type="ARBA" id="ARBA00022691"/>
    </source>
</evidence>
<dbReference type="GO" id="GO:0008176">
    <property type="term" value="F:tRNA (guanine(46)-N7)-methyltransferase activity"/>
    <property type="evidence" value="ECO:0007669"/>
    <property type="project" value="UniProtKB-EC"/>
</dbReference>
<keyword evidence="6" id="KW-0949">S-adenosyl-L-methionine</keyword>
<comment type="function">
    <text evidence="2">Catalyzes the formation of N(7)-methylguanine at position 46 (m7G46) in tRNA.</text>
</comment>